<proteinExistence type="predicted"/>
<dbReference type="AlphaFoldDB" id="A0A067P6H4"/>
<evidence type="ECO:0000313" key="1">
    <source>
        <dbReference type="EMBL" id="KDQ31501.1"/>
    </source>
</evidence>
<dbReference type="OrthoDB" id="2553859at2759"/>
<organism evidence="1 2">
    <name type="scientific">Pleurotus ostreatus (strain PC15)</name>
    <name type="common">Oyster mushroom</name>
    <dbReference type="NCBI Taxonomy" id="1137138"/>
    <lineage>
        <taxon>Eukaryota</taxon>
        <taxon>Fungi</taxon>
        <taxon>Dikarya</taxon>
        <taxon>Basidiomycota</taxon>
        <taxon>Agaricomycotina</taxon>
        <taxon>Agaricomycetes</taxon>
        <taxon>Agaricomycetidae</taxon>
        <taxon>Agaricales</taxon>
        <taxon>Pleurotineae</taxon>
        <taxon>Pleurotaceae</taxon>
        <taxon>Pleurotus</taxon>
    </lineage>
</organism>
<evidence type="ECO:0008006" key="3">
    <source>
        <dbReference type="Google" id="ProtNLM"/>
    </source>
</evidence>
<dbReference type="HOGENOM" id="CLU_148177_1_0_1"/>
<accession>A0A067P6H4</accession>
<dbReference type="InParanoid" id="A0A067P6H4"/>
<reference evidence="2" key="1">
    <citation type="journal article" date="2014" name="Proc. Natl. Acad. Sci. U.S.A.">
        <title>Extensive sampling of basidiomycete genomes demonstrates inadequacy of the white-rot/brown-rot paradigm for wood decay fungi.</title>
        <authorList>
            <person name="Riley R."/>
            <person name="Salamov A.A."/>
            <person name="Brown D.W."/>
            <person name="Nagy L.G."/>
            <person name="Floudas D."/>
            <person name="Held B.W."/>
            <person name="Levasseur A."/>
            <person name="Lombard V."/>
            <person name="Morin E."/>
            <person name="Otillar R."/>
            <person name="Lindquist E.A."/>
            <person name="Sun H."/>
            <person name="LaButti K.M."/>
            <person name="Schmutz J."/>
            <person name="Jabbour D."/>
            <person name="Luo H."/>
            <person name="Baker S.E."/>
            <person name="Pisabarro A.G."/>
            <person name="Walton J.D."/>
            <person name="Blanchette R.A."/>
            <person name="Henrissat B."/>
            <person name="Martin F."/>
            <person name="Cullen D."/>
            <person name="Hibbett D.S."/>
            <person name="Grigoriev I.V."/>
        </authorList>
    </citation>
    <scope>NUCLEOTIDE SEQUENCE [LARGE SCALE GENOMIC DNA]</scope>
    <source>
        <strain evidence="2">PC15</strain>
    </source>
</reference>
<sequence length="94" mass="10203">MSKAVTITYVLNPPEGTDTPTLSRTKVMAFDIESNTDRTYAGFYVGLRTAVEDARTAIGDDLTAWRDAIGAAEGSKEAKKILADEDDEEDDGEQ</sequence>
<dbReference type="EMBL" id="KL198006">
    <property type="protein sequence ID" value="KDQ31501.1"/>
    <property type="molecule type" value="Genomic_DNA"/>
</dbReference>
<evidence type="ECO:0000313" key="2">
    <source>
        <dbReference type="Proteomes" id="UP000027073"/>
    </source>
</evidence>
<gene>
    <name evidence="1" type="ORF">PLEOSDRAFT_24767</name>
</gene>
<dbReference type="VEuPathDB" id="FungiDB:PLEOSDRAFT_24767"/>
<dbReference type="Proteomes" id="UP000027073">
    <property type="component" value="Unassembled WGS sequence"/>
</dbReference>
<protein>
    <recommendedName>
        <fullName evidence="3">EKC/KEOPS complex subunit GON7</fullName>
    </recommendedName>
</protein>
<name>A0A067P6H4_PLEO1</name>